<organism evidence="1">
    <name type="scientific">Arundo donax</name>
    <name type="common">Giant reed</name>
    <name type="synonym">Donax arundinaceus</name>
    <dbReference type="NCBI Taxonomy" id="35708"/>
    <lineage>
        <taxon>Eukaryota</taxon>
        <taxon>Viridiplantae</taxon>
        <taxon>Streptophyta</taxon>
        <taxon>Embryophyta</taxon>
        <taxon>Tracheophyta</taxon>
        <taxon>Spermatophyta</taxon>
        <taxon>Magnoliopsida</taxon>
        <taxon>Liliopsida</taxon>
        <taxon>Poales</taxon>
        <taxon>Poaceae</taxon>
        <taxon>PACMAD clade</taxon>
        <taxon>Arundinoideae</taxon>
        <taxon>Arundineae</taxon>
        <taxon>Arundo</taxon>
    </lineage>
</organism>
<reference evidence="1" key="2">
    <citation type="journal article" date="2015" name="Data Brief">
        <title>Shoot transcriptome of the giant reed, Arundo donax.</title>
        <authorList>
            <person name="Barrero R.A."/>
            <person name="Guerrero F.D."/>
            <person name="Moolhuijzen P."/>
            <person name="Goolsby J.A."/>
            <person name="Tidwell J."/>
            <person name="Bellgard S.E."/>
            <person name="Bellgard M.I."/>
        </authorList>
    </citation>
    <scope>NUCLEOTIDE SEQUENCE</scope>
    <source>
        <tissue evidence="1">Shoot tissue taken approximately 20 cm above the soil surface</tissue>
    </source>
</reference>
<protein>
    <submittedName>
        <fullName evidence="1">Uncharacterized protein</fullName>
    </submittedName>
</protein>
<accession>A0A0A9AVE6</accession>
<dbReference type="EMBL" id="GBRH01242814">
    <property type="protein sequence ID" value="JAD55081.1"/>
    <property type="molecule type" value="Transcribed_RNA"/>
</dbReference>
<proteinExistence type="predicted"/>
<reference evidence="1" key="1">
    <citation type="submission" date="2014-09" db="EMBL/GenBank/DDBJ databases">
        <authorList>
            <person name="Magalhaes I.L.F."/>
            <person name="Oliveira U."/>
            <person name="Santos F.R."/>
            <person name="Vidigal T.H.D.A."/>
            <person name="Brescovit A.D."/>
            <person name="Santos A.J."/>
        </authorList>
    </citation>
    <scope>NUCLEOTIDE SEQUENCE</scope>
    <source>
        <tissue evidence="1">Shoot tissue taken approximately 20 cm above the soil surface</tissue>
    </source>
</reference>
<dbReference type="AlphaFoldDB" id="A0A0A9AVE6"/>
<evidence type="ECO:0000313" key="1">
    <source>
        <dbReference type="EMBL" id="JAD55081.1"/>
    </source>
</evidence>
<name>A0A0A9AVE6_ARUDO</name>
<sequence length="53" mass="6237">MTIVQYMLICKITKQGSTLSREPVEWYRTVVDHLIVILKKIHILIGLLFQCLH</sequence>